<keyword evidence="3" id="KW-1185">Reference proteome</keyword>
<dbReference type="InterPro" id="IPR036291">
    <property type="entry name" value="NAD(P)-bd_dom_sf"/>
</dbReference>
<proteinExistence type="predicted"/>
<dbReference type="Gene3D" id="3.40.50.720">
    <property type="entry name" value="NAD(P)-binding Rossmann-like Domain"/>
    <property type="match status" value="1"/>
</dbReference>
<dbReference type="GO" id="GO:0044877">
    <property type="term" value="F:protein-containing complex binding"/>
    <property type="evidence" value="ECO:0007669"/>
    <property type="project" value="TreeGrafter"/>
</dbReference>
<dbReference type="InterPro" id="IPR051207">
    <property type="entry name" value="ComplexI_NDUFA9_subunit"/>
</dbReference>
<dbReference type="SUPFAM" id="SSF51735">
    <property type="entry name" value="NAD(P)-binding Rossmann-fold domains"/>
    <property type="match status" value="1"/>
</dbReference>
<sequence>MPKIGTVSGVTGGTGALVEVNNPPLLTVYHVGGGFKMLTTASHCARIPRAVGSQIRGIHDLLNVSGKPIISYGPPGRSASGGHVATVFGCTGFLGRYLVAKLAKAGTQVIVPYREEDEKRHLKVMGDLGQIVPMEWDIRRPDQIAECLRHSDTVYNLVGREYETKNFTFGSVHVDGAERIAQIAAESGVSRLVHVSHLNASALSTSAFYKSKAEGEERVKAAFPSATIVRPATMYGYEDRFLNNIAEWPIWWKLNHMKTKVRPVHVMDVAQALSNIFEHPSFPGTVNLPGPSELTYEYVLTLVSSVTYRPPSRIPVVPKRIALLAARAAQNIWWPALSPDEVERRYINDADVPGDWDKVGVEPTEIEDSAITYLRRYRSATNSHRAN</sequence>
<reference evidence="2 3" key="1">
    <citation type="submission" date="2018-02" db="EMBL/GenBank/DDBJ databases">
        <title>Genome sequence of the basidiomycete white-rot fungus Phlebia centrifuga.</title>
        <authorList>
            <person name="Granchi Z."/>
            <person name="Peng M."/>
            <person name="de Vries R.P."/>
            <person name="Hilden K."/>
            <person name="Makela M.R."/>
            <person name="Grigoriev I."/>
            <person name="Riley R."/>
        </authorList>
    </citation>
    <scope>NUCLEOTIDE SEQUENCE [LARGE SCALE GENOMIC DNA]</scope>
    <source>
        <strain evidence="2 3">FBCC195</strain>
    </source>
</reference>
<accession>A0A2R6NHQ9</accession>
<dbReference type="CDD" id="cd05271">
    <property type="entry name" value="NDUFA9_like_SDR_a"/>
    <property type="match status" value="1"/>
</dbReference>
<feature type="domain" description="NAD-dependent epimerase/dehydratase" evidence="1">
    <location>
        <begin position="86"/>
        <end position="281"/>
    </location>
</feature>
<dbReference type="STRING" id="98765.A0A2R6NHQ9"/>
<dbReference type="InterPro" id="IPR001509">
    <property type="entry name" value="Epimerase_deHydtase"/>
</dbReference>
<dbReference type="GO" id="GO:0005739">
    <property type="term" value="C:mitochondrion"/>
    <property type="evidence" value="ECO:0007669"/>
    <property type="project" value="TreeGrafter"/>
</dbReference>
<dbReference type="AlphaFoldDB" id="A0A2R6NHQ9"/>
<dbReference type="PANTHER" id="PTHR12126:SF11">
    <property type="entry name" value="NADH DEHYDROGENASE [UBIQUINONE] 1 ALPHA SUBCOMPLEX SUBUNIT 9, MITOCHONDRIAL"/>
    <property type="match status" value="1"/>
</dbReference>
<dbReference type="Pfam" id="PF01370">
    <property type="entry name" value="Epimerase"/>
    <property type="match status" value="1"/>
</dbReference>
<evidence type="ECO:0000313" key="2">
    <source>
        <dbReference type="EMBL" id="PSR71926.1"/>
    </source>
</evidence>
<dbReference type="EMBL" id="MLYV02001230">
    <property type="protein sequence ID" value="PSR71926.1"/>
    <property type="molecule type" value="Genomic_DNA"/>
</dbReference>
<dbReference type="PANTHER" id="PTHR12126">
    <property type="entry name" value="NADH-UBIQUINONE OXIDOREDUCTASE 39 KDA SUBUNIT-RELATED"/>
    <property type="match status" value="1"/>
</dbReference>
<dbReference type="OrthoDB" id="275457at2759"/>
<evidence type="ECO:0000313" key="3">
    <source>
        <dbReference type="Proteomes" id="UP000186601"/>
    </source>
</evidence>
<organism evidence="2 3">
    <name type="scientific">Hermanssonia centrifuga</name>
    <dbReference type="NCBI Taxonomy" id="98765"/>
    <lineage>
        <taxon>Eukaryota</taxon>
        <taxon>Fungi</taxon>
        <taxon>Dikarya</taxon>
        <taxon>Basidiomycota</taxon>
        <taxon>Agaricomycotina</taxon>
        <taxon>Agaricomycetes</taxon>
        <taxon>Polyporales</taxon>
        <taxon>Meruliaceae</taxon>
        <taxon>Hermanssonia</taxon>
    </lineage>
</organism>
<name>A0A2R6NHQ9_9APHY</name>
<comment type="caution">
    <text evidence="2">The sequence shown here is derived from an EMBL/GenBank/DDBJ whole genome shotgun (WGS) entry which is preliminary data.</text>
</comment>
<protein>
    <recommendedName>
        <fullName evidence="1">NAD-dependent epimerase/dehydratase domain-containing protein</fullName>
    </recommendedName>
</protein>
<evidence type="ECO:0000259" key="1">
    <source>
        <dbReference type="Pfam" id="PF01370"/>
    </source>
</evidence>
<gene>
    <name evidence="2" type="ORF">PHLCEN_2v12136</name>
</gene>
<dbReference type="Proteomes" id="UP000186601">
    <property type="component" value="Unassembled WGS sequence"/>
</dbReference>